<feature type="domain" description="Rab-GAP TBC" evidence="1">
    <location>
        <begin position="251"/>
        <end position="447"/>
    </location>
</feature>
<dbReference type="GeneID" id="102000352"/>
<dbReference type="PANTHER" id="PTHR16110">
    <property type="entry name" value="TBC1 DOMAIN FAMILY MEMBER 19"/>
    <property type="match status" value="1"/>
</dbReference>
<evidence type="ECO:0000313" key="2">
    <source>
        <dbReference type="Proteomes" id="UP000694915"/>
    </source>
</evidence>
<organism evidence="2 3">
    <name type="scientific">Microtus ochrogaster</name>
    <name type="common">Prairie vole</name>
    <dbReference type="NCBI Taxonomy" id="79684"/>
    <lineage>
        <taxon>Eukaryota</taxon>
        <taxon>Metazoa</taxon>
        <taxon>Chordata</taxon>
        <taxon>Craniata</taxon>
        <taxon>Vertebrata</taxon>
        <taxon>Euteleostomi</taxon>
        <taxon>Mammalia</taxon>
        <taxon>Eutheria</taxon>
        <taxon>Euarchontoglires</taxon>
        <taxon>Glires</taxon>
        <taxon>Rodentia</taxon>
        <taxon>Myomorpha</taxon>
        <taxon>Muroidea</taxon>
        <taxon>Cricetidae</taxon>
        <taxon>Arvicolinae</taxon>
        <taxon>Microtus</taxon>
    </lineage>
</organism>
<dbReference type="Proteomes" id="UP000694915">
    <property type="component" value="Linkage group LG1"/>
</dbReference>
<accession>A0ABM1UG18</accession>
<evidence type="ECO:0000259" key="1">
    <source>
        <dbReference type="PROSITE" id="PS50086"/>
    </source>
</evidence>
<proteinExistence type="predicted"/>
<dbReference type="Pfam" id="PF00566">
    <property type="entry name" value="RabGAP-TBC"/>
    <property type="match status" value="1"/>
</dbReference>
<dbReference type="SUPFAM" id="SSF47923">
    <property type="entry name" value="Ypt/Rab-GAP domain of gyp1p"/>
    <property type="match status" value="1"/>
</dbReference>
<dbReference type="InterPro" id="IPR035969">
    <property type="entry name" value="Rab-GAP_TBC_sf"/>
</dbReference>
<dbReference type="Gene3D" id="1.10.472.80">
    <property type="entry name" value="Ypt/Rab-GAP domain of gyp1p, domain 3"/>
    <property type="match status" value="1"/>
</dbReference>
<dbReference type="InterPro" id="IPR042507">
    <property type="entry name" value="TBC1D19"/>
</dbReference>
<dbReference type="PROSITE" id="PS50086">
    <property type="entry name" value="TBC_RABGAP"/>
    <property type="match status" value="1"/>
</dbReference>
<keyword evidence="2" id="KW-1185">Reference proteome</keyword>
<sequence>MLQEESDLSLVIAQIVQKLKGSNLYAQLERQAWACLQRPEIRLESLKEDIKEFFKISGWEKKLQNAVYSELNVYPLPSHPSAPPEHLKEPLVYMRKAQGSWEKRILKSLNSMCTELSIPLARKRPVGEQKELLNKWNEMGTDEPDLSLFRPVYAPKDFLEVLINLRNPNYENGDSLSFRTHLGLIQVPLKVKDIPELKECFVELGLTTGQLGIDDSTQVPPELFENEHVRIGQKVLVQQDSAAAQQYIRQGSPTALRAELWALILNISSQPEDVKLTASNDDYYFVFEDYLYQVLLCFSRDTSVLGHFAYNSASPPKSYIRGKLGLEEYAVFYPPNGVIPFHGFSMYVAPLCFLYHEPYKLYQIFREMYVRFFFRLHSISSHPSGIVSLCLLFETLLQTYLPQLFYHLREIGAQPLRISFKWMVRAFSGYLATDQLLLLWDRILGYNSLEILAVLAAAVFAFRAVNLMEVTSLAAAEAVLADLSTLKVMPLLQIFLFATVT</sequence>
<dbReference type="RefSeq" id="XP_026640930.1">
    <property type="nucleotide sequence ID" value="XM_026785129.1"/>
</dbReference>
<gene>
    <name evidence="3" type="primary">Tbc1d19</name>
</gene>
<protein>
    <submittedName>
        <fullName evidence="3">TBC1 domain family member 19 isoform X2</fullName>
    </submittedName>
</protein>
<name>A0ABM1UG18_MICOH</name>
<dbReference type="PANTHER" id="PTHR16110:SF1">
    <property type="entry name" value="TBC1 DOMAIN FAMILY MEMBER 19"/>
    <property type="match status" value="1"/>
</dbReference>
<evidence type="ECO:0000313" key="3">
    <source>
        <dbReference type="RefSeq" id="XP_026640930.1"/>
    </source>
</evidence>
<dbReference type="InterPro" id="IPR000195">
    <property type="entry name" value="Rab-GAP-TBC_dom"/>
</dbReference>
<reference evidence="3" key="1">
    <citation type="submission" date="2025-08" db="UniProtKB">
        <authorList>
            <consortium name="RefSeq"/>
        </authorList>
    </citation>
    <scope>IDENTIFICATION</scope>
</reference>